<evidence type="ECO:0000259" key="1">
    <source>
        <dbReference type="Pfam" id="PF00535"/>
    </source>
</evidence>
<dbReference type="GO" id="GO:0016758">
    <property type="term" value="F:hexosyltransferase activity"/>
    <property type="evidence" value="ECO:0007669"/>
    <property type="project" value="UniProtKB-ARBA"/>
</dbReference>
<organism evidence="2">
    <name type="scientific">Aeromonas hydrophila</name>
    <dbReference type="NCBI Taxonomy" id="644"/>
    <lineage>
        <taxon>Bacteria</taxon>
        <taxon>Pseudomonadati</taxon>
        <taxon>Pseudomonadota</taxon>
        <taxon>Gammaproteobacteria</taxon>
        <taxon>Aeromonadales</taxon>
        <taxon>Aeromonadaceae</taxon>
        <taxon>Aeromonas</taxon>
    </lineage>
</organism>
<dbReference type="PANTHER" id="PTHR22916">
    <property type="entry name" value="GLYCOSYLTRANSFERASE"/>
    <property type="match status" value="1"/>
</dbReference>
<dbReference type="InterPro" id="IPR001173">
    <property type="entry name" value="Glyco_trans_2-like"/>
</dbReference>
<evidence type="ECO:0000313" key="2">
    <source>
        <dbReference type="EMBL" id="AXL04956.1"/>
    </source>
</evidence>
<protein>
    <submittedName>
        <fullName evidence="2">Glycosyltransferase</fullName>
    </submittedName>
</protein>
<accession>A0A346ACJ4</accession>
<dbReference type="CDD" id="cd00761">
    <property type="entry name" value="Glyco_tranf_GTA_type"/>
    <property type="match status" value="1"/>
</dbReference>
<dbReference type="PANTHER" id="PTHR22916:SF3">
    <property type="entry name" value="UDP-GLCNAC:BETAGAL BETA-1,3-N-ACETYLGLUCOSAMINYLTRANSFERASE-LIKE PROTEIN 1"/>
    <property type="match status" value="1"/>
</dbReference>
<dbReference type="SUPFAM" id="SSF53448">
    <property type="entry name" value="Nucleotide-diphospho-sugar transferases"/>
    <property type="match status" value="1"/>
</dbReference>
<sequence>MMNSCQLVSIIMPSYNSADTIAKSIESVQKQDYAHWELLITDDCSSDRTVEIVRQLASQDPRISIEVNSVNSGAGFSRNQSINRSSGKYIAFLDADDLWLPNKLSTQVFYMEQTGAVFSYTAYQKFSDAGLGGILMPPTRVTYKELLRGSVIGCLTAMFNAEVLGRQNMPLIRKRQDMGLWLRLLQLCKEAHGIPQVLAQYRVDSGMSQNKFNAACYQWLLYRDVVGLNFMQSVWYFGWYALNGFIKYRK</sequence>
<keyword evidence="2" id="KW-0808">Transferase</keyword>
<dbReference type="Pfam" id="PF00535">
    <property type="entry name" value="Glycos_transf_2"/>
    <property type="match status" value="1"/>
</dbReference>
<dbReference type="EMBL" id="MH449679">
    <property type="protein sequence ID" value="AXL04956.1"/>
    <property type="molecule type" value="Genomic_DNA"/>
</dbReference>
<proteinExistence type="predicted"/>
<feature type="domain" description="Glycosyltransferase 2-like" evidence="1">
    <location>
        <begin position="9"/>
        <end position="128"/>
    </location>
</feature>
<dbReference type="AlphaFoldDB" id="A0A346ACJ4"/>
<gene>
    <name evidence="2" type="primary">gt1</name>
</gene>
<dbReference type="Gene3D" id="3.90.550.10">
    <property type="entry name" value="Spore Coat Polysaccharide Biosynthesis Protein SpsA, Chain A"/>
    <property type="match status" value="1"/>
</dbReference>
<reference evidence="2" key="1">
    <citation type="submission" date="2018-06" db="EMBL/GenBank/DDBJ databases">
        <title>Genetic diversity of the Aeromonas Hydrophila O antigens and development of a suspension array for serotype detection.</title>
        <authorList>
            <person name="Cao H."/>
            <person name="Liu B."/>
        </authorList>
    </citation>
    <scope>NUCLEOTIDE SEQUENCE</scope>
    <source>
        <strain evidence="2">G5183</strain>
    </source>
</reference>
<name>A0A346ACJ4_AERHY</name>
<dbReference type="InterPro" id="IPR029044">
    <property type="entry name" value="Nucleotide-diphossugar_trans"/>
</dbReference>